<keyword evidence="1" id="KW-0472">Membrane</keyword>
<dbReference type="InterPro" id="IPR036388">
    <property type="entry name" value="WH-like_DNA-bd_sf"/>
</dbReference>
<sequence>MESVEEVDEEGLLLRGQAQVWQLMFGFADSMALKAAVELRLADIIHSYAGPLTLSQIASGFFLFPFSFLISVNIMNTSSIL</sequence>
<organism evidence="3 4">
    <name type="scientific">Acer yangbiense</name>
    <dbReference type="NCBI Taxonomy" id="1000413"/>
    <lineage>
        <taxon>Eukaryota</taxon>
        <taxon>Viridiplantae</taxon>
        <taxon>Streptophyta</taxon>
        <taxon>Embryophyta</taxon>
        <taxon>Tracheophyta</taxon>
        <taxon>Spermatophyta</taxon>
        <taxon>Magnoliopsida</taxon>
        <taxon>eudicotyledons</taxon>
        <taxon>Gunneridae</taxon>
        <taxon>Pentapetalae</taxon>
        <taxon>rosids</taxon>
        <taxon>malvids</taxon>
        <taxon>Sapindales</taxon>
        <taxon>Sapindaceae</taxon>
        <taxon>Hippocastanoideae</taxon>
        <taxon>Acereae</taxon>
        <taxon>Acer</taxon>
    </lineage>
</organism>
<keyword evidence="4" id="KW-1185">Reference proteome</keyword>
<evidence type="ECO:0000259" key="2">
    <source>
        <dbReference type="Pfam" id="PF08100"/>
    </source>
</evidence>
<name>A0A5C7HEE1_9ROSI</name>
<protein>
    <recommendedName>
        <fullName evidence="2">O-methyltransferase dimerisation domain-containing protein</fullName>
    </recommendedName>
</protein>
<dbReference type="Pfam" id="PF08100">
    <property type="entry name" value="Dimerisation"/>
    <property type="match status" value="1"/>
</dbReference>
<dbReference type="EMBL" id="VAHF01000009">
    <property type="protein sequence ID" value="TXG55209.1"/>
    <property type="molecule type" value="Genomic_DNA"/>
</dbReference>
<dbReference type="GO" id="GO:0008168">
    <property type="term" value="F:methyltransferase activity"/>
    <property type="evidence" value="ECO:0007669"/>
    <property type="project" value="InterPro"/>
</dbReference>
<evidence type="ECO:0000313" key="3">
    <source>
        <dbReference type="EMBL" id="TXG55209.1"/>
    </source>
</evidence>
<feature type="transmembrane region" description="Helical" evidence="1">
    <location>
        <begin position="57"/>
        <end position="75"/>
    </location>
</feature>
<keyword evidence="1" id="KW-1133">Transmembrane helix</keyword>
<feature type="domain" description="O-methyltransferase dimerisation" evidence="2">
    <location>
        <begin position="21"/>
        <end position="59"/>
    </location>
</feature>
<comment type="caution">
    <text evidence="3">The sequence shown here is derived from an EMBL/GenBank/DDBJ whole genome shotgun (WGS) entry which is preliminary data.</text>
</comment>
<dbReference type="InterPro" id="IPR012967">
    <property type="entry name" value="COMT_dimerisation"/>
</dbReference>
<gene>
    <name evidence="3" type="ORF">EZV62_020465</name>
</gene>
<dbReference type="OrthoDB" id="1606438at2759"/>
<accession>A0A5C7HEE1</accession>
<dbReference type="Gene3D" id="1.10.10.10">
    <property type="entry name" value="Winged helix-like DNA-binding domain superfamily/Winged helix DNA-binding domain"/>
    <property type="match status" value="1"/>
</dbReference>
<evidence type="ECO:0000256" key="1">
    <source>
        <dbReference type="SAM" id="Phobius"/>
    </source>
</evidence>
<evidence type="ECO:0000313" key="4">
    <source>
        <dbReference type="Proteomes" id="UP000323000"/>
    </source>
</evidence>
<keyword evidence="1" id="KW-0812">Transmembrane</keyword>
<dbReference type="SUPFAM" id="SSF46785">
    <property type="entry name" value="Winged helix' DNA-binding domain"/>
    <property type="match status" value="1"/>
</dbReference>
<dbReference type="InterPro" id="IPR036390">
    <property type="entry name" value="WH_DNA-bd_sf"/>
</dbReference>
<dbReference type="PROSITE" id="PS51683">
    <property type="entry name" value="SAM_OMT_II"/>
    <property type="match status" value="1"/>
</dbReference>
<reference evidence="4" key="1">
    <citation type="journal article" date="2019" name="Gigascience">
        <title>De novo genome assembly of the endangered Acer yangbiense, a plant species with extremely small populations endemic to Yunnan Province, China.</title>
        <authorList>
            <person name="Yang J."/>
            <person name="Wariss H.M."/>
            <person name="Tao L."/>
            <person name="Zhang R."/>
            <person name="Yun Q."/>
            <person name="Hollingsworth P."/>
            <person name="Dao Z."/>
            <person name="Luo G."/>
            <person name="Guo H."/>
            <person name="Ma Y."/>
            <person name="Sun W."/>
        </authorList>
    </citation>
    <scope>NUCLEOTIDE SEQUENCE [LARGE SCALE GENOMIC DNA]</scope>
    <source>
        <strain evidence="4">cv. Malutang</strain>
    </source>
</reference>
<dbReference type="AlphaFoldDB" id="A0A5C7HEE1"/>
<proteinExistence type="predicted"/>
<dbReference type="Proteomes" id="UP000323000">
    <property type="component" value="Chromosome 9"/>
</dbReference>
<dbReference type="GO" id="GO:0046983">
    <property type="term" value="F:protein dimerization activity"/>
    <property type="evidence" value="ECO:0007669"/>
    <property type="project" value="InterPro"/>
</dbReference>
<dbReference type="InterPro" id="IPR016461">
    <property type="entry name" value="COMT-like"/>
</dbReference>